<proteinExistence type="predicted"/>
<comment type="caution">
    <text evidence="2">The sequence shown here is derived from an EMBL/GenBank/DDBJ whole genome shotgun (WGS) entry which is preliminary data.</text>
</comment>
<organism evidence="2 3">
    <name type="scientific">Boletus edulis BED1</name>
    <dbReference type="NCBI Taxonomy" id="1328754"/>
    <lineage>
        <taxon>Eukaryota</taxon>
        <taxon>Fungi</taxon>
        <taxon>Dikarya</taxon>
        <taxon>Basidiomycota</taxon>
        <taxon>Agaricomycotina</taxon>
        <taxon>Agaricomycetes</taxon>
        <taxon>Agaricomycetidae</taxon>
        <taxon>Boletales</taxon>
        <taxon>Boletineae</taxon>
        <taxon>Boletaceae</taxon>
        <taxon>Boletoideae</taxon>
        <taxon>Boletus</taxon>
    </lineage>
</organism>
<reference evidence="2" key="2">
    <citation type="journal article" date="2020" name="Nat. Commun.">
        <title>Large-scale genome sequencing of mycorrhizal fungi provides insights into the early evolution of symbiotic traits.</title>
        <authorList>
            <person name="Miyauchi S."/>
            <person name="Kiss E."/>
            <person name="Kuo A."/>
            <person name="Drula E."/>
            <person name="Kohler A."/>
            <person name="Sanchez-Garcia M."/>
            <person name="Morin E."/>
            <person name="Andreopoulos B."/>
            <person name="Barry K.W."/>
            <person name="Bonito G."/>
            <person name="Buee M."/>
            <person name="Carver A."/>
            <person name="Chen C."/>
            <person name="Cichocki N."/>
            <person name="Clum A."/>
            <person name="Culley D."/>
            <person name="Crous P.W."/>
            <person name="Fauchery L."/>
            <person name="Girlanda M."/>
            <person name="Hayes R.D."/>
            <person name="Keri Z."/>
            <person name="LaButti K."/>
            <person name="Lipzen A."/>
            <person name="Lombard V."/>
            <person name="Magnuson J."/>
            <person name="Maillard F."/>
            <person name="Murat C."/>
            <person name="Nolan M."/>
            <person name="Ohm R.A."/>
            <person name="Pangilinan J."/>
            <person name="Pereira M.F."/>
            <person name="Perotto S."/>
            <person name="Peter M."/>
            <person name="Pfister S."/>
            <person name="Riley R."/>
            <person name="Sitrit Y."/>
            <person name="Stielow J.B."/>
            <person name="Szollosi G."/>
            <person name="Zifcakova L."/>
            <person name="Stursova M."/>
            <person name="Spatafora J.W."/>
            <person name="Tedersoo L."/>
            <person name="Vaario L.M."/>
            <person name="Yamada A."/>
            <person name="Yan M."/>
            <person name="Wang P."/>
            <person name="Xu J."/>
            <person name="Bruns T."/>
            <person name="Baldrian P."/>
            <person name="Vilgalys R."/>
            <person name="Dunand C."/>
            <person name="Henrissat B."/>
            <person name="Grigoriev I.V."/>
            <person name="Hibbett D."/>
            <person name="Nagy L.G."/>
            <person name="Martin F.M."/>
        </authorList>
    </citation>
    <scope>NUCLEOTIDE SEQUENCE</scope>
    <source>
        <strain evidence="2">BED1</strain>
    </source>
</reference>
<dbReference type="EMBL" id="WHUW01000135">
    <property type="protein sequence ID" value="KAF8421885.1"/>
    <property type="molecule type" value="Genomic_DNA"/>
</dbReference>
<evidence type="ECO:0000313" key="3">
    <source>
        <dbReference type="Proteomes" id="UP001194468"/>
    </source>
</evidence>
<sequence>IAAFLQIIVRFGKGKGLFGRCKAYYGTVETQGRGSLHCHMLIWLEGNLSPQQLRDQMLDDPGFRDNIFHWLEDIIHCELPGMTMAIDSADAQRPSDDGEEHDYRLEPLPSITELDDESFAHEFRQMVYHLAIKCNWHDHNDTCFKHLKHNEPRSDNNCRMRINGSTRGITELDDDTKSILLRRLHPWINNFNDVVLFLLQSNMDIKYIGSGPAAKALVYYITDYITKSDLKIHSGIQTLQAAMKNYAEKFRNDTSSTHDYRDRNLVTKCMNSLMGRQEVSHQQVMSYLVGGGDVYTSHDFRPFRFYEFIKGLQEMEATRQDVANTENIEPGTAEEDQDIILDVSTGDATVTSDILDYRYRPVESLFENMSVWEFFEQTVKV</sequence>
<dbReference type="Proteomes" id="UP001194468">
    <property type="component" value="Unassembled WGS sequence"/>
</dbReference>
<feature type="non-terminal residue" evidence="2">
    <location>
        <position position="381"/>
    </location>
</feature>
<dbReference type="Pfam" id="PF14214">
    <property type="entry name" value="Helitron_like_N"/>
    <property type="match status" value="1"/>
</dbReference>
<feature type="non-terminal residue" evidence="2">
    <location>
        <position position="1"/>
    </location>
</feature>
<dbReference type="InterPro" id="IPR025476">
    <property type="entry name" value="Helitron_helicase-like"/>
</dbReference>
<evidence type="ECO:0000259" key="1">
    <source>
        <dbReference type="Pfam" id="PF14214"/>
    </source>
</evidence>
<name>A0AAD4BE71_BOLED</name>
<gene>
    <name evidence="2" type="ORF">L210DRAFT_3316570</name>
</gene>
<evidence type="ECO:0000313" key="2">
    <source>
        <dbReference type="EMBL" id="KAF8421885.1"/>
    </source>
</evidence>
<reference evidence="2" key="1">
    <citation type="submission" date="2019-10" db="EMBL/GenBank/DDBJ databases">
        <authorList>
            <consortium name="DOE Joint Genome Institute"/>
            <person name="Kuo A."/>
            <person name="Miyauchi S."/>
            <person name="Kiss E."/>
            <person name="Drula E."/>
            <person name="Kohler A."/>
            <person name="Sanchez-Garcia M."/>
            <person name="Andreopoulos B."/>
            <person name="Barry K.W."/>
            <person name="Bonito G."/>
            <person name="Buee M."/>
            <person name="Carver A."/>
            <person name="Chen C."/>
            <person name="Cichocki N."/>
            <person name="Clum A."/>
            <person name="Culley D."/>
            <person name="Crous P.W."/>
            <person name="Fauchery L."/>
            <person name="Girlanda M."/>
            <person name="Hayes R."/>
            <person name="Keri Z."/>
            <person name="LaButti K."/>
            <person name="Lipzen A."/>
            <person name="Lombard V."/>
            <person name="Magnuson J."/>
            <person name="Maillard F."/>
            <person name="Morin E."/>
            <person name="Murat C."/>
            <person name="Nolan M."/>
            <person name="Ohm R."/>
            <person name="Pangilinan J."/>
            <person name="Pereira M."/>
            <person name="Perotto S."/>
            <person name="Peter M."/>
            <person name="Riley R."/>
            <person name="Sitrit Y."/>
            <person name="Stielow B."/>
            <person name="Szollosi G."/>
            <person name="Zifcakova L."/>
            <person name="Stursova M."/>
            <person name="Spatafora J.W."/>
            <person name="Tedersoo L."/>
            <person name="Vaario L.-M."/>
            <person name="Yamada A."/>
            <person name="Yan M."/>
            <person name="Wang P."/>
            <person name="Xu J."/>
            <person name="Bruns T."/>
            <person name="Baldrian P."/>
            <person name="Vilgalys R."/>
            <person name="Henrissat B."/>
            <person name="Grigoriev I.V."/>
            <person name="Hibbett D."/>
            <person name="Nagy L.G."/>
            <person name="Martin F.M."/>
        </authorList>
    </citation>
    <scope>NUCLEOTIDE SEQUENCE</scope>
    <source>
        <strain evidence="2">BED1</strain>
    </source>
</reference>
<keyword evidence="3" id="KW-1185">Reference proteome</keyword>
<dbReference type="AlphaFoldDB" id="A0AAD4BE71"/>
<accession>A0AAD4BE71</accession>
<protein>
    <recommendedName>
        <fullName evidence="1">Helitron helicase-like domain-containing protein</fullName>
    </recommendedName>
</protein>
<feature type="domain" description="Helitron helicase-like" evidence="1">
    <location>
        <begin position="2"/>
        <end position="42"/>
    </location>
</feature>